<evidence type="ECO:0000313" key="2">
    <source>
        <dbReference type="Proteomes" id="UP000887569"/>
    </source>
</evidence>
<proteinExistence type="predicted"/>
<feature type="compositionally biased region" description="Basic residues" evidence="1">
    <location>
        <begin position="116"/>
        <end position="135"/>
    </location>
</feature>
<sequence>MINASPFHRYNFESIAICEQSNHSIDGMGMQRSRRSKSANNKQVAAAFLYICLLIVADGLPNADEQRRSVVKVFKEYKDDAAFYDDANPGVRIDYAPRGASTRVQRLLKKSENTRTTRRHTSLRHSSRHHASPGA</sequence>
<dbReference type="Proteomes" id="UP000887569">
    <property type="component" value="Unplaced"/>
</dbReference>
<dbReference type="WBParaSite" id="PgR004_g128_t02">
    <property type="protein sequence ID" value="PgR004_g128_t02"/>
    <property type="gene ID" value="PgR004_g128"/>
</dbReference>
<reference evidence="3" key="1">
    <citation type="submission" date="2022-11" db="UniProtKB">
        <authorList>
            <consortium name="WormBaseParasite"/>
        </authorList>
    </citation>
    <scope>IDENTIFICATION</scope>
</reference>
<organism evidence="2 3">
    <name type="scientific">Parascaris univalens</name>
    <name type="common">Nematode worm</name>
    <dbReference type="NCBI Taxonomy" id="6257"/>
    <lineage>
        <taxon>Eukaryota</taxon>
        <taxon>Metazoa</taxon>
        <taxon>Ecdysozoa</taxon>
        <taxon>Nematoda</taxon>
        <taxon>Chromadorea</taxon>
        <taxon>Rhabditida</taxon>
        <taxon>Spirurina</taxon>
        <taxon>Ascaridomorpha</taxon>
        <taxon>Ascaridoidea</taxon>
        <taxon>Ascarididae</taxon>
        <taxon>Parascaris</taxon>
    </lineage>
</organism>
<accession>A0A915AAZ5</accession>
<keyword evidence="2" id="KW-1185">Reference proteome</keyword>
<feature type="region of interest" description="Disordered" evidence="1">
    <location>
        <begin position="112"/>
        <end position="135"/>
    </location>
</feature>
<dbReference type="AlphaFoldDB" id="A0A915AAZ5"/>
<evidence type="ECO:0000313" key="3">
    <source>
        <dbReference type="WBParaSite" id="PgR004_g128_t02"/>
    </source>
</evidence>
<protein>
    <submittedName>
        <fullName evidence="3">Uncharacterized protein</fullName>
    </submittedName>
</protein>
<evidence type="ECO:0000256" key="1">
    <source>
        <dbReference type="SAM" id="MobiDB-lite"/>
    </source>
</evidence>
<name>A0A915AAZ5_PARUN</name>